<dbReference type="SFLD" id="SFLDG00002">
    <property type="entry name" value="C1.7:_P-type_atpase_like"/>
    <property type="match status" value="1"/>
</dbReference>
<dbReference type="PRINTS" id="PR00119">
    <property type="entry name" value="CATATPASE"/>
</dbReference>
<evidence type="ECO:0000256" key="6">
    <source>
        <dbReference type="ARBA" id="ARBA00022723"/>
    </source>
</evidence>
<keyword evidence="11" id="KW-0460">Magnesium</keyword>
<dbReference type="FunFam" id="2.70.150.10:FF:000002">
    <property type="entry name" value="Copper-transporting ATPase 1, putative"/>
    <property type="match status" value="1"/>
</dbReference>
<organism evidence="20 21">
    <name type="scientific">Varroa destructor</name>
    <name type="common">Honeybee mite</name>
    <dbReference type="NCBI Taxonomy" id="109461"/>
    <lineage>
        <taxon>Eukaryota</taxon>
        <taxon>Metazoa</taxon>
        <taxon>Ecdysozoa</taxon>
        <taxon>Arthropoda</taxon>
        <taxon>Chelicerata</taxon>
        <taxon>Arachnida</taxon>
        <taxon>Acari</taxon>
        <taxon>Parasitiformes</taxon>
        <taxon>Mesostigmata</taxon>
        <taxon>Gamasina</taxon>
        <taxon>Dermanyssoidea</taxon>
        <taxon>Varroidae</taxon>
        <taxon>Varroa</taxon>
    </lineage>
</organism>
<dbReference type="InterPro" id="IPR036163">
    <property type="entry name" value="HMA_dom_sf"/>
</dbReference>
<dbReference type="GO" id="GO:0005802">
    <property type="term" value="C:trans-Golgi network"/>
    <property type="evidence" value="ECO:0007669"/>
    <property type="project" value="UniProtKB-ARBA"/>
</dbReference>
<comment type="subcellular location">
    <subcellularLocation>
        <location evidence="1">Golgi apparatus</location>
        <location evidence="1">trans-Golgi network membrane</location>
        <topology evidence="1">Multi-pass membrane protein</topology>
    </subcellularLocation>
    <subcellularLocation>
        <location evidence="17">Membrane</location>
    </subcellularLocation>
</comment>
<dbReference type="InterPro" id="IPR018303">
    <property type="entry name" value="ATPase_P-typ_P_site"/>
</dbReference>
<dbReference type="RefSeq" id="XP_022644705.1">
    <property type="nucleotide sequence ID" value="XM_022788970.1"/>
</dbReference>
<feature type="region of interest" description="Disordered" evidence="18">
    <location>
        <begin position="318"/>
        <end position="344"/>
    </location>
</feature>
<evidence type="ECO:0000256" key="18">
    <source>
        <dbReference type="SAM" id="MobiDB-lite"/>
    </source>
</evidence>
<evidence type="ECO:0000256" key="16">
    <source>
        <dbReference type="ARBA" id="ARBA00023136"/>
    </source>
</evidence>
<dbReference type="PRINTS" id="PR00942">
    <property type="entry name" value="CUATPASEI"/>
</dbReference>
<keyword evidence="13 17" id="KW-1133">Transmembrane helix</keyword>
<feature type="domain" description="HMA" evidence="19">
    <location>
        <begin position="12"/>
        <end position="78"/>
    </location>
</feature>
<dbReference type="InterPro" id="IPR008250">
    <property type="entry name" value="ATPase_P-typ_transduc_dom_A_sf"/>
</dbReference>
<accession>A0A7M7J8W3</accession>
<dbReference type="GO" id="GO:0016887">
    <property type="term" value="F:ATP hydrolysis activity"/>
    <property type="evidence" value="ECO:0007669"/>
    <property type="project" value="InterPro"/>
</dbReference>
<dbReference type="Pfam" id="PF00702">
    <property type="entry name" value="Hydrolase"/>
    <property type="match status" value="1"/>
</dbReference>
<dbReference type="Gene3D" id="2.70.150.10">
    <property type="entry name" value="Calcium-transporting ATPase, cytoplasmic transduction domain A"/>
    <property type="match status" value="1"/>
</dbReference>
<evidence type="ECO:0000256" key="5">
    <source>
        <dbReference type="ARBA" id="ARBA00022692"/>
    </source>
</evidence>
<evidence type="ECO:0000256" key="11">
    <source>
        <dbReference type="ARBA" id="ARBA00022842"/>
    </source>
</evidence>
<dbReference type="InterPro" id="IPR006121">
    <property type="entry name" value="HMA_dom"/>
</dbReference>
<keyword evidence="14" id="KW-0186">Copper</keyword>
<dbReference type="GO" id="GO:0005524">
    <property type="term" value="F:ATP binding"/>
    <property type="evidence" value="ECO:0007669"/>
    <property type="project" value="UniProtKB-UniRule"/>
</dbReference>
<reference evidence="20" key="1">
    <citation type="submission" date="2021-01" db="UniProtKB">
        <authorList>
            <consortium name="EnsemblMetazoa"/>
        </authorList>
    </citation>
    <scope>IDENTIFICATION</scope>
</reference>
<evidence type="ECO:0000256" key="10">
    <source>
        <dbReference type="ARBA" id="ARBA00022840"/>
    </source>
</evidence>
<evidence type="ECO:0000256" key="1">
    <source>
        <dbReference type="ARBA" id="ARBA00004166"/>
    </source>
</evidence>
<protein>
    <recommendedName>
        <fullName evidence="3">P-type Cu(+) transporter</fullName>
        <ecNumber evidence="3">7.2.2.8</ecNumber>
    </recommendedName>
</protein>
<dbReference type="InterPro" id="IPR006122">
    <property type="entry name" value="HMA_Cu_ion-bd"/>
</dbReference>
<dbReference type="Proteomes" id="UP000594260">
    <property type="component" value="Unplaced"/>
</dbReference>
<dbReference type="InterPro" id="IPR023298">
    <property type="entry name" value="ATPase_P-typ_TM_dom_sf"/>
</dbReference>
<feature type="transmembrane region" description="Helical" evidence="17">
    <location>
        <begin position="1211"/>
        <end position="1232"/>
    </location>
</feature>
<dbReference type="NCBIfam" id="TIGR00003">
    <property type="entry name" value="copper ion binding protein"/>
    <property type="match status" value="5"/>
</dbReference>
<feature type="domain" description="HMA" evidence="19">
    <location>
        <begin position="89"/>
        <end position="155"/>
    </location>
</feature>
<feature type="transmembrane region" description="Helical" evidence="17">
    <location>
        <begin position="654"/>
        <end position="672"/>
    </location>
</feature>
<evidence type="ECO:0000313" key="21">
    <source>
        <dbReference type="Proteomes" id="UP000594260"/>
    </source>
</evidence>
<dbReference type="AlphaFoldDB" id="A0A7M7J8W3"/>
<dbReference type="OrthoDB" id="432719at2759"/>
<dbReference type="InParanoid" id="A0A7M7J8W3"/>
<evidence type="ECO:0000256" key="14">
    <source>
        <dbReference type="ARBA" id="ARBA00023008"/>
    </source>
</evidence>
<dbReference type="NCBIfam" id="TIGR01525">
    <property type="entry name" value="ATPase-IB_hvy"/>
    <property type="match status" value="1"/>
</dbReference>
<dbReference type="Pfam" id="PF00403">
    <property type="entry name" value="HMA"/>
    <property type="match status" value="6"/>
</dbReference>
<dbReference type="InterPro" id="IPR001757">
    <property type="entry name" value="P_typ_ATPase"/>
</dbReference>
<dbReference type="SUPFAM" id="SSF81665">
    <property type="entry name" value="Calcium ATPase, transmembrane domain M"/>
    <property type="match status" value="1"/>
</dbReference>
<dbReference type="RefSeq" id="XP_022644706.1">
    <property type="nucleotide sequence ID" value="XM_022788971.1"/>
</dbReference>
<evidence type="ECO:0000256" key="8">
    <source>
        <dbReference type="ARBA" id="ARBA00022741"/>
    </source>
</evidence>
<dbReference type="InterPro" id="IPR027256">
    <property type="entry name" value="P-typ_ATPase_IB"/>
</dbReference>
<keyword evidence="12" id="KW-1278">Translocase</keyword>
<dbReference type="GO" id="GO:0016020">
    <property type="term" value="C:membrane"/>
    <property type="evidence" value="ECO:0007669"/>
    <property type="project" value="UniProtKB-SubCell"/>
</dbReference>
<dbReference type="EC" id="7.2.2.8" evidence="3"/>
<evidence type="ECO:0000256" key="13">
    <source>
        <dbReference type="ARBA" id="ARBA00022989"/>
    </source>
</evidence>
<feature type="transmembrane region" description="Helical" evidence="17">
    <location>
        <begin position="860"/>
        <end position="880"/>
    </location>
</feature>
<feature type="domain" description="HMA" evidence="19">
    <location>
        <begin position="163"/>
        <end position="229"/>
    </location>
</feature>
<dbReference type="PROSITE" id="PS00154">
    <property type="entry name" value="ATPASE_E1_E2"/>
    <property type="match status" value="1"/>
</dbReference>
<dbReference type="PANTHER" id="PTHR43520">
    <property type="entry name" value="ATP7, ISOFORM B"/>
    <property type="match status" value="1"/>
</dbReference>
<dbReference type="Gene3D" id="3.40.50.1000">
    <property type="entry name" value="HAD superfamily/HAD-like"/>
    <property type="match status" value="1"/>
</dbReference>
<evidence type="ECO:0000256" key="4">
    <source>
        <dbReference type="ARBA" id="ARBA00022448"/>
    </source>
</evidence>
<dbReference type="SFLD" id="SFLDF00027">
    <property type="entry name" value="p-type_atpase"/>
    <property type="match status" value="1"/>
</dbReference>
<dbReference type="PANTHER" id="PTHR43520:SF8">
    <property type="entry name" value="P-TYPE CU(+) TRANSPORTER"/>
    <property type="match status" value="1"/>
</dbReference>
<dbReference type="OMA" id="PNSWISG"/>
<feature type="domain" description="HMA" evidence="19">
    <location>
        <begin position="240"/>
        <end position="306"/>
    </location>
</feature>
<dbReference type="SUPFAM" id="SSF81653">
    <property type="entry name" value="Calcium ATPase, transduction domain A"/>
    <property type="match status" value="1"/>
</dbReference>
<proteinExistence type="inferred from homology"/>
<sequence>MGGEHGDGNHTTKSSFLLGGLTCDTCVRIIENRLLDLHGVKNVQICLETQLASVEYDFYKLSMSEIVRTVCNLGFSAKPVMNPTGAGIRDVTLLIGGMMCNDCVRKVNEKLRAINGVYKVEVSLTENQASVSYEVTLASVEQLLVAVGELGFVVNLPDNVPLSQVTYHLKDLSCEICATSIERVLVDKEGVHHVEVSLSEKSCSVSFFDYKLKPLQIQEYIEATGYSCELITLEIPPQLKSALFRVIGMSSQSCVGHIEEQLAYHKGVVGIKVSLELNTAAVVFLSQETEAEDIREAVEHLGYNCSLIEDLGEKNDDLASETEKVTPDNNETSPLLKAKNDTRSYSSQRSLELALQKSIEHLSKSSRASSRHTLVNVEAANLEKAFFTIKGMTCSSCVSTIENNLKKIRGIHFVLVALLAEKAEVRYNPELISPDAIAGAIDSMGFEAEVLADTQCPPGQLVVMIKGMTCASCVNSIEKAVFRIPGVTSANVVLSTQKGTFTFDGDVAGPRAIVEAIEGAGFEVHLPSSADTSIADRLSHRSEIEKWRSAFLVSLLFGVPTMAIMIFYMVIAPQNGGGHKQTMITEGLSLENLLLFALATPVQFIGGRHFCCPALRSLQHGAANMDVLIVLATTISYLYSVTVLGIAMATRQSMSPMTFFDTVPMLIVFLCLGRWMESVAKGATTEALTKLIELEPTTALLVSSGNHEEKEINKQLVARGDLIKVLPGAKVPVDGCVVSGHGQVDESHITGESLPVDKNPDDIVFSGSLNINGVLLIRATHVGQDTTLGQIVKLVEQAQTSKAPIQQLADRIAGYFVPAVFSLSVITLGVWMFIGFTKVDIIRSFVGKYEGSDLEVTLQFAFRCAITVLSIACPCALGLATPTAVMVGTGLGAKNGIFIKGAEPLELLSQVKIIAFDKTGTITEGKASVTSFTNFSAVVPSGPLVALIGAAESNSEHPIGKAIFAFAVDQLSEEEKELPRCENFEATPGYGLQCEIVYDSYTIYPNETKDIIVKDDGSVLRNPLKTGLGKVNRVLVGNRMWMLNHGVKISGSQDKALETCELEGETAVVCAINGVALAVVSVSDRVRPESRAVVTHLKEKLFKVVLLTGDNKRTANAIAKKVGIRDVIAQVLPRHKAEKIKELRRSGVKVAMVGDGINDSPALIAADVGIALGNATEVAIDAAQVVLIRNDLRDLISAIDLSRKTVHRIRINFVLASVYNIVSIPLAAGMLLPLGLVLLPWVGAGAMAASSLSVLLSSLTLRSAVLERPREPVTKHA</sequence>
<evidence type="ECO:0000256" key="3">
    <source>
        <dbReference type="ARBA" id="ARBA00012517"/>
    </source>
</evidence>
<feature type="domain" description="HMA" evidence="19">
    <location>
        <begin position="383"/>
        <end position="449"/>
    </location>
</feature>
<keyword evidence="6 17" id="KW-0479">Metal-binding</keyword>
<dbReference type="SUPFAM" id="SSF56784">
    <property type="entry name" value="HAD-like"/>
    <property type="match status" value="1"/>
</dbReference>
<evidence type="ECO:0000313" key="20">
    <source>
        <dbReference type="EnsemblMetazoa" id="XP_022644706"/>
    </source>
</evidence>
<keyword evidence="15" id="KW-0406">Ion transport</keyword>
<dbReference type="SFLD" id="SFLDS00003">
    <property type="entry name" value="Haloacid_Dehalogenase"/>
    <property type="match status" value="1"/>
</dbReference>
<dbReference type="EnsemblMetazoa" id="XM_022788972">
    <property type="protein sequence ID" value="XP_022644707"/>
    <property type="gene ID" value="LOC111243425"/>
</dbReference>
<dbReference type="RefSeq" id="XP_022644707.1">
    <property type="nucleotide sequence ID" value="XM_022788972.1"/>
</dbReference>
<dbReference type="GO" id="GO:0043682">
    <property type="term" value="F:P-type divalent copper transporter activity"/>
    <property type="evidence" value="ECO:0007669"/>
    <property type="project" value="TreeGrafter"/>
</dbReference>
<dbReference type="FunFam" id="3.30.70.100:FF:000001">
    <property type="entry name" value="ATPase copper transporting beta"/>
    <property type="match status" value="5"/>
</dbReference>
<keyword evidence="4" id="KW-0813">Transport</keyword>
<keyword evidence="5 17" id="KW-0812">Transmembrane</keyword>
<feature type="transmembrane region" description="Helical" evidence="17">
    <location>
        <begin position="550"/>
        <end position="573"/>
    </location>
</feature>
<dbReference type="Gene3D" id="3.40.1110.10">
    <property type="entry name" value="Calcium-transporting ATPase, cytoplasmic domain N"/>
    <property type="match status" value="1"/>
</dbReference>
<evidence type="ECO:0000256" key="7">
    <source>
        <dbReference type="ARBA" id="ARBA00022737"/>
    </source>
</evidence>
<evidence type="ECO:0000256" key="2">
    <source>
        <dbReference type="ARBA" id="ARBA00006024"/>
    </source>
</evidence>
<dbReference type="Gene3D" id="3.30.70.100">
    <property type="match status" value="6"/>
</dbReference>
<keyword evidence="7" id="KW-0677">Repeat</keyword>
<keyword evidence="8 17" id="KW-0547">Nucleotide-binding</keyword>
<evidence type="ECO:0000256" key="15">
    <source>
        <dbReference type="ARBA" id="ARBA00023065"/>
    </source>
</evidence>
<dbReference type="GO" id="GO:0055070">
    <property type="term" value="P:copper ion homeostasis"/>
    <property type="evidence" value="ECO:0007669"/>
    <property type="project" value="TreeGrafter"/>
</dbReference>
<comment type="similarity">
    <text evidence="2 17">Belongs to the cation transport ATPase (P-type) (TC 3.A.3) family. Type IB subfamily.</text>
</comment>
<dbReference type="EnsemblMetazoa" id="XM_022788971">
    <property type="protein sequence ID" value="XP_022644706"/>
    <property type="gene ID" value="LOC111243425"/>
</dbReference>
<evidence type="ECO:0000256" key="17">
    <source>
        <dbReference type="RuleBase" id="RU362081"/>
    </source>
</evidence>
<dbReference type="GO" id="GO:0140581">
    <property type="term" value="F:P-type monovalent copper transporter activity"/>
    <property type="evidence" value="ECO:0007669"/>
    <property type="project" value="UniProtKB-EC"/>
</dbReference>
<evidence type="ECO:0000256" key="12">
    <source>
        <dbReference type="ARBA" id="ARBA00022967"/>
    </source>
</evidence>
<feature type="domain" description="HMA" evidence="19">
    <location>
        <begin position="459"/>
        <end position="525"/>
    </location>
</feature>
<dbReference type="NCBIfam" id="TIGR01494">
    <property type="entry name" value="ATPase_P-type"/>
    <property type="match status" value="2"/>
</dbReference>
<dbReference type="SUPFAM" id="SSF55008">
    <property type="entry name" value="HMA, heavy metal-associated domain"/>
    <property type="match status" value="6"/>
</dbReference>
<feature type="transmembrane region" description="Helical" evidence="17">
    <location>
        <begin position="1238"/>
        <end position="1261"/>
    </location>
</feature>
<evidence type="ECO:0000256" key="9">
    <source>
        <dbReference type="ARBA" id="ARBA00022796"/>
    </source>
</evidence>
<dbReference type="Pfam" id="PF00122">
    <property type="entry name" value="E1-E2_ATPase"/>
    <property type="match status" value="1"/>
</dbReference>
<dbReference type="InterPro" id="IPR023214">
    <property type="entry name" value="HAD_sf"/>
</dbReference>
<dbReference type="KEGG" id="vde:111243425"/>
<keyword evidence="10 17" id="KW-0067">ATP-binding</keyword>
<feature type="transmembrane region" description="Helical" evidence="17">
    <location>
        <begin position="627"/>
        <end position="648"/>
    </location>
</feature>
<dbReference type="GO" id="GO:0005507">
    <property type="term" value="F:copper ion binding"/>
    <property type="evidence" value="ECO:0007669"/>
    <property type="project" value="InterPro"/>
</dbReference>
<name>A0A7M7J8W3_VARDE</name>
<keyword evidence="9" id="KW-0187">Copper transport</keyword>
<dbReference type="CDD" id="cd02094">
    <property type="entry name" value="P-type_ATPase_Cu-like"/>
    <property type="match status" value="1"/>
</dbReference>
<dbReference type="PROSITE" id="PS50846">
    <property type="entry name" value="HMA_2"/>
    <property type="match status" value="6"/>
</dbReference>
<dbReference type="EnsemblMetazoa" id="XM_022788970">
    <property type="protein sequence ID" value="XP_022644705"/>
    <property type="gene ID" value="LOC111243425"/>
</dbReference>
<dbReference type="CDD" id="cd00371">
    <property type="entry name" value="HMA"/>
    <property type="match status" value="6"/>
</dbReference>
<dbReference type="InterPro" id="IPR017969">
    <property type="entry name" value="Heavy-metal-associated_CS"/>
</dbReference>
<dbReference type="PROSITE" id="PS01047">
    <property type="entry name" value="HMA_1"/>
    <property type="match status" value="4"/>
</dbReference>
<dbReference type="GeneID" id="111243425"/>
<dbReference type="InterPro" id="IPR059000">
    <property type="entry name" value="ATPase_P-type_domA"/>
</dbReference>
<dbReference type="InterPro" id="IPR044492">
    <property type="entry name" value="P_typ_ATPase_HD_dom"/>
</dbReference>
<feature type="transmembrane region" description="Helical" evidence="17">
    <location>
        <begin position="812"/>
        <end position="834"/>
    </location>
</feature>
<dbReference type="InterPro" id="IPR036412">
    <property type="entry name" value="HAD-like_sf"/>
</dbReference>
<keyword evidence="16 17" id="KW-0472">Membrane</keyword>
<evidence type="ECO:0000259" key="19">
    <source>
        <dbReference type="PROSITE" id="PS50846"/>
    </source>
</evidence>
<keyword evidence="21" id="KW-1185">Reference proteome</keyword>
<dbReference type="InterPro" id="IPR023299">
    <property type="entry name" value="ATPase_P-typ_cyto_dom_N"/>
</dbReference>